<dbReference type="GO" id="GO:0008033">
    <property type="term" value="P:tRNA processing"/>
    <property type="evidence" value="ECO:0007669"/>
    <property type="project" value="UniProtKB-KW"/>
</dbReference>
<dbReference type="PANTHER" id="PTHR11079">
    <property type="entry name" value="CYTOSINE DEAMINASE FAMILY MEMBER"/>
    <property type="match status" value="1"/>
</dbReference>
<feature type="domain" description="CMP/dCMP-type deaminase" evidence="4">
    <location>
        <begin position="157"/>
        <end position="257"/>
    </location>
</feature>
<protein>
    <submittedName>
        <fullName evidence="7">CMP/dCMP-type deaminase domain-containing protein</fullName>
    </submittedName>
</protein>
<evidence type="ECO:0000259" key="4">
    <source>
        <dbReference type="PROSITE" id="PS51747"/>
    </source>
</evidence>
<sequence>MNSVDKVSASPEEGEPPRKCAKLDTSAPRRIVPILDEKTLSEVVPLTQFYVVKFEDKTKISEFLKKVPLTCTGFEHLKRVDKTGRVLVQQNHKPLTDVSLKIFEELGISINDVQVVDVPSSRPLTSKQFDWAKNYWPTSFHPDKELEALICGTTFSEEEKAMIYRWSDLAADVGCIVVQNNEELARGSRTDHLLGHPVITMVQNLSQCQRRDDDYLATGCDVYLREEPCAMCAMALVHCRASKVFYSRNTQNGVLAEGKWQIQFQPAINHHYNVFHVEPAEEYDTSLRCAHSPSSKLDIDEKNPIYGSLAS</sequence>
<dbReference type="InterPro" id="IPR002125">
    <property type="entry name" value="CMP_dCMP_dom"/>
</dbReference>
<gene>
    <name evidence="5" type="ORF">NBR_LOCUS9173</name>
</gene>
<dbReference type="EMBL" id="UYSL01020102">
    <property type="protein sequence ID" value="VDL72762.1"/>
    <property type="molecule type" value="Genomic_DNA"/>
</dbReference>
<evidence type="ECO:0000256" key="2">
    <source>
        <dbReference type="ARBA" id="ARBA00038160"/>
    </source>
</evidence>
<dbReference type="STRING" id="27835.A0A158QYY1"/>
<dbReference type="Pfam" id="PF00383">
    <property type="entry name" value="dCMP_cyt_deam_1"/>
    <property type="match status" value="1"/>
</dbReference>
<dbReference type="PROSITE" id="PS51747">
    <property type="entry name" value="CYT_DCMP_DEAMINASES_2"/>
    <property type="match status" value="1"/>
</dbReference>
<evidence type="ECO:0000313" key="7">
    <source>
        <dbReference type="WBParaSite" id="NBR_0000917201-mRNA-1"/>
    </source>
</evidence>
<reference evidence="5 6" key="2">
    <citation type="submission" date="2018-11" db="EMBL/GenBank/DDBJ databases">
        <authorList>
            <consortium name="Pathogen Informatics"/>
        </authorList>
    </citation>
    <scope>NUCLEOTIDE SEQUENCE [LARGE SCALE GENOMIC DNA]</scope>
</reference>
<dbReference type="AlphaFoldDB" id="A0A158QYY1"/>
<feature type="region of interest" description="Disordered" evidence="3">
    <location>
        <begin position="1"/>
        <end position="21"/>
    </location>
</feature>
<dbReference type="Proteomes" id="UP000271162">
    <property type="component" value="Unassembled WGS sequence"/>
</dbReference>
<comment type="similarity">
    <text evidence="2">Belongs to the cytidine and deoxycytidylate deaminase family. ADAT3 subfamily.</text>
</comment>
<dbReference type="GO" id="GO:0052717">
    <property type="term" value="F:tRNA-specific adenosine-34 deaminase activity"/>
    <property type="evidence" value="ECO:0007669"/>
    <property type="project" value="TreeGrafter"/>
</dbReference>
<dbReference type="SUPFAM" id="SSF53927">
    <property type="entry name" value="Cytidine deaminase-like"/>
    <property type="match status" value="1"/>
</dbReference>
<reference evidence="7" key="1">
    <citation type="submission" date="2016-04" db="UniProtKB">
        <authorList>
            <consortium name="WormBaseParasite"/>
        </authorList>
    </citation>
    <scope>IDENTIFICATION</scope>
</reference>
<dbReference type="PANTHER" id="PTHR11079:SF156">
    <property type="entry name" value="INACTIVE TRNA-SPECIFIC ADENOSINE DEAMINASE-LIKE PROTEIN 3-RELATED"/>
    <property type="match status" value="1"/>
</dbReference>
<keyword evidence="1" id="KW-0819">tRNA processing</keyword>
<dbReference type="Gene3D" id="3.40.140.10">
    <property type="entry name" value="Cytidine Deaminase, domain 2"/>
    <property type="match status" value="1"/>
</dbReference>
<proteinExistence type="inferred from homology"/>
<evidence type="ECO:0000256" key="1">
    <source>
        <dbReference type="ARBA" id="ARBA00022694"/>
    </source>
</evidence>
<dbReference type="WBParaSite" id="NBR_0000917201-mRNA-1">
    <property type="protein sequence ID" value="NBR_0000917201-mRNA-1"/>
    <property type="gene ID" value="NBR_0000917201"/>
</dbReference>
<dbReference type="OMA" id="SINHHYE"/>
<evidence type="ECO:0000313" key="5">
    <source>
        <dbReference type="EMBL" id="VDL72762.1"/>
    </source>
</evidence>
<dbReference type="GO" id="GO:0005737">
    <property type="term" value="C:cytoplasm"/>
    <property type="evidence" value="ECO:0007669"/>
    <property type="project" value="TreeGrafter"/>
</dbReference>
<evidence type="ECO:0000256" key="3">
    <source>
        <dbReference type="SAM" id="MobiDB-lite"/>
    </source>
</evidence>
<keyword evidence="6" id="KW-1185">Reference proteome</keyword>
<organism evidence="7">
    <name type="scientific">Nippostrongylus brasiliensis</name>
    <name type="common">Rat hookworm</name>
    <dbReference type="NCBI Taxonomy" id="27835"/>
    <lineage>
        <taxon>Eukaryota</taxon>
        <taxon>Metazoa</taxon>
        <taxon>Ecdysozoa</taxon>
        <taxon>Nematoda</taxon>
        <taxon>Chromadorea</taxon>
        <taxon>Rhabditida</taxon>
        <taxon>Rhabditina</taxon>
        <taxon>Rhabditomorpha</taxon>
        <taxon>Strongyloidea</taxon>
        <taxon>Heligmosomidae</taxon>
        <taxon>Nippostrongylus</taxon>
    </lineage>
</organism>
<name>A0A158QYY1_NIPBR</name>
<dbReference type="GO" id="GO:0005634">
    <property type="term" value="C:nucleus"/>
    <property type="evidence" value="ECO:0007669"/>
    <property type="project" value="TreeGrafter"/>
</dbReference>
<dbReference type="InterPro" id="IPR016193">
    <property type="entry name" value="Cytidine_deaminase-like"/>
</dbReference>
<evidence type="ECO:0000313" key="6">
    <source>
        <dbReference type="Proteomes" id="UP000271162"/>
    </source>
</evidence>
<accession>A0A158QYY1</accession>